<comment type="subcellular location">
    <subcellularLocation>
        <location evidence="1">Cell membrane</location>
        <topology evidence="1">Multi-pass membrane protein</topology>
    </subcellularLocation>
</comment>
<proteinExistence type="predicted"/>
<protein>
    <recommendedName>
        <fullName evidence="7">Major facilitator superfamily (MFS) profile domain-containing protein</fullName>
    </recommendedName>
</protein>
<dbReference type="InterPro" id="IPR011701">
    <property type="entry name" value="MFS"/>
</dbReference>
<dbReference type="EMBL" id="ASWA01000001">
    <property type="protein sequence ID" value="EOT70632.1"/>
    <property type="molecule type" value="Genomic_DNA"/>
</dbReference>
<keyword evidence="4 6" id="KW-1133">Transmembrane helix</keyword>
<evidence type="ECO:0000256" key="3">
    <source>
        <dbReference type="ARBA" id="ARBA00022692"/>
    </source>
</evidence>
<evidence type="ECO:0000313" key="9">
    <source>
        <dbReference type="EMBL" id="EOT70632.1"/>
    </source>
</evidence>
<dbReference type="STRING" id="71451.RV07_GL003258"/>
<keyword evidence="3 6" id="KW-0812">Transmembrane</keyword>
<name>R2RQI6_9ENTE</name>
<comment type="caution">
    <text evidence="8">The sequence shown here is derived from an EMBL/GenBank/DDBJ whole genome shotgun (WGS) entry which is preliminary data.</text>
</comment>
<evidence type="ECO:0000256" key="1">
    <source>
        <dbReference type="ARBA" id="ARBA00004651"/>
    </source>
</evidence>
<feature type="transmembrane region" description="Helical" evidence="6">
    <location>
        <begin position="303"/>
        <end position="321"/>
    </location>
</feature>
<feature type="transmembrane region" description="Helical" evidence="6">
    <location>
        <begin position="12"/>
        <end position="30"/>
    </location>
</feature>
<keyword evidence="11" id="KW-1185">Reference proteome</keyword>
<dbReference type="Pfam" id="PF07690">
    <property type="entry name" value="MFS_1"/>
    <property type="match status" value="1"/>
</dbReference>
<keyword evidence="5 6" id="KW-0472">Membrane</keyword>
<reference evidence="8 10" key="1">
    <citation type="submission" date="2013-02" db="EMBL/GenBank/DDBJ databases">
        <title>The Genome Sequence of Enterococcus malodoratus ATCC_43197.</title>
        <authorList>
            <consortium name="The Broad Institute Genome Sequencing Platform"/>
            <consortium name="The Broad Institute Genome Sequencing Center for Infectious Disease"/>
            <person name="Earl A.M."/>
            <person name="Gilmore M.S."/>
            <person name="Lebreton F."/>
            <person name="Walker B."/>
            <person name="Young S.K."/>
            <person name="Zeng Q."/>
            <person name="Gargeya S."/>
            <person name="Fitzgerald M."/>
            <person name="Haas B."/>
            <person name="Abouelleil A."/>
            <person name="Alvarado L."/>
            <person name="Arachchi H.M."/>
            <person name="Berlin A.M."/>
            <person name="Chapman S.B."/>
            <person name="Dewar J."/>
            <person name="Goldberg J."/>
            <person name="Griggs A."/>
            <person name="Gujja S."/>
            <person name="Hansen M."/>
            <person name="Howarth C."/>
            <person name="Imamovic A."/>
            <person name="Larimer J."/>
            <person name="McCowan C."/>
            <person name="Murphy C."/>
            <person name="Neiman D."/>
            <person name="Pearson M."/>
            <person name="Priest M."/>
            <person name="Roberts A."/>
            <person name="Saif S."/>
            <person name="Shea T."/>
            <person name="Sisk P."/>
            <person name="Sykes S."/>
            <person name="Wortman J."/>
            <person name="Nusbaum C."/>
            <person name="Birren B."/>
        </authorList>
    </citation>
    <scope>NUCLEOTIDE SEQUENCE [LARGE SCALE GENOMIC DNA]</scope>
    <source>
        <strain evidence="8 10">ATCC 43197</strain>
    </source>
</reference>
<dbReference type="PROSITE" id="PS50850">
    <property type="entry name" value="MFS"/>
    <property type="match status" value="1"/>
</dbReference>
<keyword evidence="2" id="KW-0813">Transport</keyword>
<dbReference type="EMBL" id="AJAK01000004">
    <property type="protein sequence ID" value="EOH82816.1"/>
    <property type="molecule type" value="Genomic_DNA"/>
</dbReference>
<evidence type="ECO:0000259" key="7">
    <source>
        <dbReference type="PROSITE" id="PS50850"/>
    </source>
</evidence>
<dbReference type="eggNOG" id="COG2814">
    <property type="taxonomic scope" value="Bacteria"/>
</dbReference>
<evidence type="ECO:0000313" key="8">
    <source>
        <dbReference type="EMBL" id="EOH82816.1"/>
    </source>
</evidence>
<dbReference type="OrthoDB" id="9816124at2"/>
<evidence type="ECO:0000313" key="11">
    <source>
        <dbReference type="Proteomes" id="UP000014148"/>
    </source>
</evidence>
<feature type="transmembrane region" description="Helical" evidence="6">
    <location>
        <begin position="215"/>
        <end position="231"/>
    </location>
</feature>
<evidence type="ECO:0000256" key="4">
    <source>
        <dbReference type="ARBA" id="ARBA00022989"/>
    </source>
</evidence>
<feature type="transmembrane region" description="Helical" evidence="6">
    <location>
        <begin position="246"/>
        <end position="267"/>
    </location>
</feature>
<feature type="transmembrane region" description="Helical" evidence="6">
    <location>
        <begin position="36"/>
        <end position="56"/>
    </location>
</feature>
<dbReference type="RefSeq" id="WP_010739107.1">
    <property type="nucleotide sequence ID" value="NZ_KB946249.1"/>
</dbReference>
<dbReference type="InterPro" id="IPR053160">
    <property type="entry name" value="MFS_DHA3_Transporter"/>
</dbReference>
<gene>
    <name evidence="9" type="ORF">I585_00143</name>
    <name evidence="8" type="ORF">UAI_00211</name>
</gene>
<feature type="transmembrane region" description="Helical" evidence="6">
    <location>
        <begin position="137"/>
        <end position="156"/>
    </location>
</feature>
<sequence>METFNVKILYCYKFMSHCLPIYAFYTLLFLERNMNLSAIAVLISLWSAFSILFEIPSGVLADRWNRRNMLVVAALVEGACFFIWSFSDSFALFALGFFFWAIGNAFVSGTEESLIYDNLKSDGREDQFSTVYGWSRFFANIGNLVGIAASGVLVTFISIEKISLLSAGICLFNAVLASRLRERNYYASQLNKTAIAVQRTAKDAIQLFRENQSSLLILAFLILFASLVTYLDEFDALVVNDFKVDTYWVSVFLTMRFIFIFIGDLLAPIIDRKWQSFKLVFLLYGLGGIFLAVFSALWRPYAIAVFGLAMMVMSISELLFIKSLQEAVEDEGRATVMSFYGAGQNVIMIFFSLIYGLLTRLVTIQTAYLLFSVYAMVGAAVFFLVFSLIKKTAVAKGKQND</sequence>
<dbReference type="PANTHER" id="PTHR23530:SF1">
    <property type="entry name" value="PERMEASE, MAJOR FACILITATOR SUPERFAMILY-RELATED"/>
    <property type="match status" value="1"/>
</dbReference>
<feature type="transmembrane region" description="Helical" evidence="6">
    <location>
        <begin position="279"/>
        <end position="297"/>
    </location>
</feature>
<dbReference type="InterPro" id="IPR036259">
    <property type="entry name" value="MFS_trans_sf"/>
</dbReference>
<dbReference type="GO" id="GO:0005886">
    <property type="term" value="C:plasma membrane"/>
    <property type="evidence" value="ECO:0007669"/>
    <property type="project" value="UniProtKB-SubCell"/>
</dbReference>
<dbReference type="GO" id="GO:0022857">
    <property type="term" value="F:transmembrane transporter activity"/>
    <property type="evidence" value="ECO:0007669"/>
    <property type="project" value="InterPro"/>
</dbReference>
<evidence type="ECO:0000256" key="2">
    <source>
        <dbReference type="ARBA" id="ARBA00022448"/>
    </source>
</evidence>
<evidence type="ECO:0000313" key="10">
    <source>
        <dbReference type="Proteomes" id="UP000013783"/>
    </source>
</evidence>
<accession>R2RQI6</accession>
<reference evidence="9 11" key="2">
    <citation type="submission" date="2013-03" db="EMBL/GenBank/DDBJ databases">
        <title>The Genome Sequence of Enterococcus malodoratus ATCC_43197 (PacBio/Illumina hybrid assembly).</title>
        <authorList>
            <consortium name="The Broad Institute Genomics Platform"/>
            <consortium name="The Broad Institute Genome Sequencing Center for Infectious Disease"/>
            <person name="Earl A."/>
            <person name="Russ C."/>
            <person name="Gilmore M."/>
            <person name="Surin D."/>
            <person name="Walker B."/>
            <person name="Young S."/>
            <person name="Zeng Q."/>
            <person name="Gargeya S."/>
            <person name="Fitzgerald M."/>
            <person name="Haas B."/>
            <person name="Abouelleil A."/>
            <person name="Allen A.W."/>
            <person name="Alvarado L."/>
            <person name="Arachchi H.M."/>
            <person name="Berlin A.M."/>
            <person name="Chapman S.B."/>
            <person name="Gainer-Dewar J."/>
            <person name="Goldberg J."/>
            <person name="Griggs A."/>
            <person name="Gujja S."/>
            <person name="Hansen M."/>
            <person name="Howarth C."/>
            <person name="Imamovic A."/>
            <person name="Ireland A."/>
            <person name="Larimer J."/>
            <person name="McCowan C."/>
            <person name="Murphy C."/>
            <person name="Pearson M."/>
            <person name="Poon T.W."/>
            <person name="Priest M."/>
            <person name="Roberts A."/>
            <person name="Saif S."/>
            <person name="Shea T."/>
            <person name="Sisk P."/>
            <person name="Sykes S."/>
            <person name="Wortman J."/>
            <person name="Nusbaum C."/>
            <person name="Birren B."/>
        </authorList>
    </citation>
    <scope>NUCLEOTIDE SEQUENCE [LARGE SCALE GENOMIC DNA]</scope>
    <source>
        <strain evidence="9 11">ATCC 43197</strain>
    </source>
</reference>
<dbReference type="AlphaFoldDB" id="R2RQI6"/>
<feature type="domain" description="Major facilitator superfamily (MFS) profile" evidence="7">
    <location>
        <begin position="1"/>
        <end position="390"/>
    </location>
</feature>
<dbReference type="PANTHER" id="PTHR23530">
    <property type="entry name" value="TRANSPORT PROTEIN-RELATED"/>
    <property type="match status" value="1"/>
</dbReference>
<feature type="transmembrane region" description="Helical" evidence="6">
    <location>
        <begin position="342"/>
        <end position="362"/>
    </location>
</feature>
<dbReference type="Proteomes" id="UP000014148">
    <property type="component" value="Unassembled WGS sequence"/>
</dbReference>
<evidence type="ECO:0000256" key="5">
    <source>
        <dbReference type="ARBA" id="ARBA00023136"/>
    </source>
</evidence>
<dbReference type="PATRIC" id="fig|1158601.3.peg.194"/>
<feature type="transmembrane region" description="Helical" evidence="6">
    <location>
        <begin position="368"/>
        <end position="389"/>
    </location>
</feature>
<dbReference type="Gene3D" id="1.20.1250.20">
    <property type="entry name" value="MFS general substrate transporter like domains"/>
    <property type="match status" value="1"/>
</dbReference>
<feature type="transmembrane region" description="Helical" evidence="6">
    <location>
        <begin position="92"/>
        <end position="116"/>
    </location>
</feature>
<organism evidence="8 10">
    <name type="scientific">Enterococcus malodoratus ATCC 43197</name>
    <dbReference type="NCBI Taxonomy" id="1158601"/>
    <lineage>
        <taxon>Bacteria</taxon>
        <taxon>Bacillati</taxon>
        <taxon>Bacillota</taxon>
        <taxon>Bacilli</taxon>
        <taxon>Lactobacillales</taxon>
        <taxon>Enterococcaceae</taxon>
        <taxon>Enterococcus</taxon>
    </lineage>
</organism>
<dbReference type="Proteomes" id="UP000013783">
    <property type="component" value="Unassembled WGS sequence"/>
</dbReference>
<dbReference type="SUPFAM" id="SSF103473">
    <property type="entry name" value="MFS general substrate transporter"/>
    <property type="match status" value="1"/>
</dbReference>
<dbReference type="InterPro" id="IPR020846">
    <property type="entry name" value="MFS_dom"/>
</dbReference>
<evidence type="ECO:0000256" key="6">
    <source>
        <dbReference type="SAM" id="Phobius"/>
    </source>
</evidence>